<dbReference type="GO" id="GO:0020037">
    <property type="term" value="F:heme binding"/>
    <property type="evidence" value="ECO:0007669"/>
    <property type="project" value="InterPro"/>
</dbReference>
<dbReference type="GO" id="GO:0050660">
    <property type="term" value="F:flavin adenine dinucleotide binding"/>
    <property type="evidence" value="ECO:0007669"/>
    <property type="project" value="TreeGrafter"/>
</dbReference>
<dbReference type="InterPro" id="IPR036396">
    <property type="entry name" value="Cyt_P450_sf"/>
</dbReference>
<name>A0A1C7LSL8_GRIFR</name>
<evidence type="ECO:0000256" key="13">
    <source>
        <dbReference type="ARBA" id="ARBA00023033"/>
    </source>
</evidence>
<dbReference type="SUPFAM" id="SSF52343">
    <property type="entry name" value="Ferredoxin reductase-like, C-terminal NADP-linked domain"/>
    <property type="match status" value="1"/>
</dbReference>
<evidence type="ECO:0000256" key="12">
    <source>
        <dbReference type="ARBA" id="ARBA00023004"/>
    </source>
</evidence>
<keyword evidence="11" id="KW-0560">Oxidoreductase</keyword>
<dbReference type="EMBL" id="LUGG01000023">
    <property type="protein sequence ID" value="OBZ67672.1"/>
    <property type="molecule type" value="Genomic_DNA"/>
</dbReference>
<dbReference type="Gene3D" id="1.10.630.10">
    <property type="entry name" value="Cytochrome P450"/>
    <property type="match status" value="1"/>
</dbReference>
<reference evidence="17 18" key="1">
    <citation type="submission" date="2016-03" db="EMBL/GenBank/DDBJ databases">
        <title>Whole genome sequencing of Grifola frondosa 9006-11.</title>
        <authorList>
            <person name="Min B."/>
            <person name="Park H."/>
            <person name="Kim J.-G."/>
            <person name="Cho H."/>
            <person name="Oh Y.-L."/>
            <person name="Kong W.-S."/>
            <person name="Choi I.-G."/>
        </authorList>
    </citation>
    <scope>NUCLEOTIDE SEQUENCE [LARGE SCALE GENOMIC DNA]</scope>
    <source>
        <strain evidence="17 18">9006-11</strain>
    </source>
</reference>
<comment type="caution">
    <text evidence="17">The sequence shown here is derived from an EMBL/GenBank/DDBJ whole genome shotgun (WGS) entry which is preliminary data.</text>
</comment>
<comment type="similarity">
    <text evidence="4">In the N-terminal section; belongs to the cytochrome P450 family.</text>
</comment>
<keyword evidence="10" id="KW-0521">NADP</keyword>
<dbReference type="Pfam" id="PF00067">
    <property type="entry name" value="p450"/>
    <property type="match status" value="2"/>
</dbReference>
<keyword evidence="8" id="KW-0479">Metal-binding</keyword>
<sequence length="1139" mass="126767">MVDTRPLSWKGFIYGAERMVFASTLSPLSNDDAHPLPAVLAVLGPCHTDREGDPAALFELLAEQYGEIYQLNMISECSCAICCDVCLTDSVSLRATARKIVVVCTYELMNEVSNDKRFTKAVTGALVEIRNGAGDGLFTAFNHEENWGIARVYLRQFQLGHNRLLMPAFSTAKIRDMFDDMIDISSQLITKWERFGPSHVIDPADDFARLTFDTIALLHGQADVDTLANCGLSVQEQNHSFIQAMADFLVESGLRANRPPLVNSMMRGTSAKYAQDIQTMSALVEELIAERKANPTEKSDLLNTMLYGKDTKTGKSLPEENIRYNLLTFLIAALLTFVVYHLSRNPEAMRKIREEVDEVLGDQQIQLRDVSKLRYTAACLRETLRINPTATIRAVEPVEDTTIGNGKYHITKDMKIAIPAARCMRDPTCGVMMFVLSSLFSRRLVLNFVLYQARRFKPERMLDEKFEALPPNAWQPFGTECEGGIGRPFAWQESIIAVASIIQKFDIVPHDPSYELELKQTLTIKPKDFFIHAIPRKRESVPLVMPTSELLQAHHGMKEHTTRPPVSDAEPKQPLYVLYGSNTGTSQTFAQRIASDAPSYGRCQTSMALRDAFLDIYRLQGYNGDAGFRYGASTYGRSCGEPADNAAHFVEWIRNLKGNEFANISYSVFGCGNRDWVRTYQRIPTLIDDIIVERGGRRLVERGAADASAAEFFQIFDEWEAKLWDTLIKSISGGLVMTAVDSGTARASDLRQSDTALGRVVENRILTASGAPVKRHIEFELPKDMTFRAGDYLAILPSNPVPDVCRVVSRFSLSPEQQITLSSVGPTSLPVGRAITVFSLLSGYVELSQPATTRDLRILSSVESSPTLWDYIQDLSSSYAEKVLAKRLSVLDILEDHPDIKLPFEAFLQMLPSMRIRQYSISSSPLWNPQRVSLTVSVVDAPALSGRKDPFLGVASTFLGGLRSGDMVQLAVRGSSAAFHPPENPAVPMVLFAAGSGLAPMRGFLLERAMQKKAGREVAKSVLFFGCRSPKEDYLYSDSDLKEWIELGVVDVKPAFSRSPDNSCGCKYVQDRVWHDRADINKAYAEHAKFYTCGAGRIAQGIKEVLVKIIKEKQNVDDAEAAALFDRATEGRYATDIFE</sequence>
<dbReference type="PIRSF" id="PIRSF000209">
    <property type="entry name" value="Bifunctional_P450_P450R"/>
    <property type="match status" value="1"/>
</dbReference>
<dbReference type="PANTHER" id="PTHR19384:SF127">
    <property type="entry name" value="BIFUNCTIONAL CYTOCHROME P450_NADPH--P450 REDUCTASE"/>
    <property type="match status" value="1"/>
</dbReference>
<evidence type="ECO:0008006" key="19">
    <source>
        <dbReference type="Google" id="ProtNLM"/>
    </source>
</evidence>
<evidence type="ECO:0000256" key="5">
    <source>
        <dbReference type="ARBA" id="ARBA00022617"/>
    </source>
</evidence>
<evidence type="ECO:0000256" key="10">
    <source>
        <dbReference type="ARBA" id="ARBA00022857"/>
    </source>
</evidence>
<evidence type="ECO:0000256" key="9">
    <source>
        <dbReference type="ARBA" id="ARBA00022827"/>
    </source>
</evidence>
<accession>A0A1C7LSL8</accession>
<dbReference type="CDD" id="cd06206">
    <property type="entry name" value="bifunctional_CYPOR"/>
    <property type="match status" value="1"/>
</dbReference>
<dbReference type="InterPro" id="IPR039261">
    <property type="entry name" value="FNR_nucleotide-bd"/>
</dbReference>
<keyword evidence="7" id="KW-0288">FMN</keyword>
<dbReference type="SUPFAM" id="SSF63380">
    <property type="entry name" value="Riboflavin synthase domain-like"/>
    <property type="match status" value="1"/>
</dbReference>
<dbReference type="AlphaFoldDB" id="A0A1C7LSL8"/>
<dbReference type="PROSITE" id="PS50902">
    <property type="entry name" value="FLAVODOXIN_LIKE"/>
    <property type="match status" value="1"/>
</dbReference>
<protein>
    <recommendedName>
        <fullName evidence="19">NADPH--cytochrome P450 reductase</fullName>
    </recommendedName>
</protein>
<dbReference type="GO" id="GO:0070330">
    <property type="term" value="F:aromatase activity"/>
    <property type="evidence" value="ECO:0007669"/>
    <property type="project" value="InterPro"/>
</dbReference>
<gene>
    <name evidence="17" type="ORF">A0H81_12453</name>
</gene>
<keyword evidence="12" id="KW-0408">Iron</keyword>
<evidence type="ECO:0000256" key="7">
    <source>
        <dbReference type="ARBA" id="ARBA00022643"/>
    </source>
</evidence>
<dbReference type="SUPFAM" id="SSF52218">
    <property type="entry name" value="Flavoproteins"/>
    <property type="match status" value="1"/>
</dbReference>
<dbReference type="InterPro" id="IPR017938">
    <property type="entry name" value="Riboflavin_synthase-like_b-brl"/>
</dbReference>
<dbReference type="Gene3D" id="3.40.50.360">
    <property type="match status" value="1"/>
</dbReference>
<dbReference type="InterPro" id="IPR003097">
    <property type="entry name" value="CysJ-like_FAD-binding"/>
</dbReference>
<dbReference type="PROSITE" id="PS51384">
    <property type="entry name" value="FAD_FR"/>
    <property type="match status" value="1"/>
</dbReference>
<keyword evidence="5" id="KW-0349">Heme</keyword>
<dbReference type="PRINTS" id="PR00371">
    <property type="entry name" value="FPNCR"/>
</dbReference>
<dbReference type="OrthoDB" id="1470350at2759"/>
<evidence type="ECO:0000256" key="3">
    <source>
        <dbReference type="ARBA" id="ARBA00001974"/>
    </source>
</evidence>
<dbReference type="InterPro" id="IPR001709">
    <property type="entry name" value="Flavoprot_Pyr_Nucl_cyt_Rdtase"/>
</dbReference>
<evidence type="ECO:0000259" key="16">
    <source>
        <dbReference type="PROSITE" id="PS51384"/>
    </source>
</evidence>
<keyword evidence="13" id="KW-0503">Monooxygenase</keyword>
<dbReference type="PANTHER" id="PTHR19384">
    <property type="entry name" value="NITRIC OXIDE SYNTHASE-RELATED"/>
    <property type="match status" value="1"/>
</dbReference>
<keyword evidence="18" id="KW-1185">Reference proteome</keyword>
<dbReference type="InterPro" id="IPR023206">
    <property type="entry name" value="Bifunctional_P450_P450_red"/>
</dbReference>
<evidence type="ECO:0000256" key="4">
    <source>
        <dbReference type="ARBA" id="ARBA00010018"/>
    </source>
</evidence>
<organism evidence="17 18">
    <name type="scientific">Grifola frondosa</name>
    <name type="common">Maitake</name>
    <name type="synonym">Polyporus frondosus</name>
    <dbReference type="NCBI Taxonomy" id="5627"/>
    <lineage>
        <taxon>Eukaryota</taxon>
        <taxon>Fungi</taxon>
        <taxon>Dikarya</taxon>
        <taxon>Basidiomycota</taxon>
        <taxon>Agaricomycotina</taxon>
        <taxon>Agaricomycetes</taxon>
        <taxon>Polyporales</taxon>
        <taxon>Grifolaceae</taxon>
        <taxon>Grifola</taxon>
    </lineage>
</organism>
<dbReference type="Gene3D" id="2.40.30.10">
    <property type="entry name" value="Translation factors"/>
    <property type="match status" value="1"/>
</dbReference>
<comment type="cofactor">
    <cofactor evidence="1">
        <name>FMN</name>
        <dbReference type="ChEBI" id="CHEBI:58210"/>
    </cofactor>
</comment>
<evidence type="ECO:0000313" key="18">
    <source>
        <dbReference type="Proteomes" id="UP000092993"/>
    </source>
</evidence>
<dbReference type="InterPro" id="IPR008254">
    <property type="entry name" value="Flavodoxin/NO_synth"/>
</dbReference>
<keyword evidence="9" id="KW-0274">FAD</keyword>
<dbReference type="PRINTS" id="PR00369">
    <property type="entry name" value="FLAVODOXIN"/>
</dbReference>
<dbReference type="GO" id="GO:0005506">
    <property type="term" value="F:iron ion binding"/>
    <property type="evidence" value="ECO:0007669"/>
    <property type="project" value="InterPro"/>
</dbReference>
<dbReference type="InterPro" id="IPR001094">
    <property type="entry name" value="Flavdoxin-like"/>
</dbReference>
<dbReference type="Pfam" id="PF00667">
    <property type="entry name" value="FAD_binding_1"/>
    <property type="match status" value="1"/>
</dbReference>
<dbReference type="Gene3D" id="1.20.990.10">
    <property type="entry name" value="NADPH-cytochrome p450 Reductase, Chain A, domain 3"/>
    <property type="match status" value="1"/>
</dbReference>
<dbReference type="InterPro" id="IPR017927">
    <property type="entry name" value="FAD-bd_FR_type"/>
</dbReference>
<evidence type="ECO:0000256" key="1">
    <source>
        <dbReference type="ARBA" id="ARBA00001917"/>
    </source>
</evidence>
<dbReference type="Pfam" id="PF00175">
    <property type="entry name" value="NAD_binding_1"/>
    <property type="match status" value="1"/>
</dbReference>
<evidence type="ECO:0000256" key="2">
    <source>
        <dbReference type="ARBA" id="ARBA00001971"/>
    </source>
</evidence>
<evidence type="ECO:0000256" key="14">
    <source>
        <dbReference type="ARBA" id="ARBA00049342"/>
    </source>
</evidence>
<feature type="domain" description="Flavodoxin-like" evidence="15">
    <location>
        <begin position="575"/>
        <end position="724"/>
    </location>
</feature>
<dbReference type="InterPro" id="IPR001128">
    <property type="entry name" value="Cyt_P450"/>
</dbReference>
<dbReference type="InterPro" id="IPR001433">
    <property type="entry name" value="OxRdtase_FAD/NAD-bd"/>
</dbReference>
<dbReference type="GO" id="GO:0010181">
    <property type="term" value="F:FMN binding"/>
    <property type="evidence" value="ECO:0007669"/>
    <property type="project" value="InterPro"/>
</dbReference>
<comment type="cofactor">
    <cofactor evidence="3">
        <name>FAD</name>
        <dbReference type="ChEBI" id="CHEBI:57692"/>
    </cofactor>
</comment>
<dbReference type="GO" id="GO:0005829">
    <property type="term" value="C:cytosol"/>
    <property type="evidence" value="ECO:0007669"/>
    <property type="project" value="TreeGrafter"/>
</dbReference>
<dbReference type="Pfam" id="PF00258">
    <property type="entry name" value="Flavodoxin_1"/>
    <property type="match status" value="1"/>
</dbReference>
<evidence type="ECO:0000256" key="6">
    <source>
        <dbReference type="ARBA" id="ARBA00022630"/>
    </source>
</evidence>
<keyword evidence="6" id="KW-0285">Flavoprotein</keyword>
<dbReference type="OMA" id="LCTMGFR"/>
<dbReference type="STRING" id="5627.A0A1C7LSL8"/>
<evidence type="ECO:0000259" key="15">
    <source>
        <dbReference type="PROSITE" id="PS50902"/>
    </source>
</evidence>
<proteinExistence type="inferred from homology"/>
<evidence type="ECO:0000313" key="17">
    <source>
        <dbReference type="EMBL" id="OBZ67672.1"/>
    </source>
</evidence>
<comment type="cofactor">
    <cofactor evidence="2">
        <name>heme</name>
        <dbReference type="ChEBI" id="CHEBI:30413"/>
    </cofactor>
</comment>
<feature type="domain" description="FAD-binding FR-type" evidence="16">
    <location>
        <begin position="753"/>
        <end position="982"/>
    </location>
</feature>
<dbReference type="InterPro" id="IPR029039">
    <property type="entry name" value="Flavoprotein-like_sf"/>
</dbReference>
<evidence type="ECO:0000256" key="8">
    <source>
        <dbReference type="ARBA" id="ARBA00022723"/>
    </source>
</evidence>
<dbReference type="GO" id="GO:0003958">
    <property type="term" value="F:NADPH-hemoprotein reductase activity"/>
    <property type="evidence" value="ECO:0007669"/>
    <property type="project" value="UniProtKB-EC"/>
</dbReference>
<comment type="catalytic activity">
    <reaction evidence="14">
        <text>2 oxidized [cytochrome P450] + NADPH = 2 reduced [cytochrome P450] + NADP(+) + H(+)</text>
        <dbReference type="Rhea" id="RHEA:24040"/>
        <dbReference type="Rhea" id="RHEA-COMP:14627"/>
        <dbReference type="Rhea" id="RHEA-COMP:14628"/>
        <dbReference type="ChEBI" id="CHEBI:15378"/>
        <dbReference type="ChEBI" id="CHEBI:55376"/>
        <dbReference type="ChEBI" id="CHEBI:57783"/>
        <dbReference type="ChEBI" id="CHEBI:58349"/>
        <dbReference type="ChEBI" id="CHEBI:60344"/>
        <dbReference type="EC" id="1.6.2.4"/>
    </reaction>
</comment>
<evidence type="ECO:0000256" key="11">
    <source>
        <dbReference type="ARBA" id="ARBA00023002"/>
    </source>
</evidence>
<dbReference type="InterPro" id="IPR023173">
    <property type="entry name" value="NADPH_Cyt_P450_Rdtase_alpha"/>
</dbReference>
<dbReference type="Gene3D" id="3.40.50.80">
    <property type="entry name" value="Nucleotide-binding domain of ferredoxin-NADP reductase (FNR) module"/>
    <property type="match status" value="1"/>
</dbReference>
<dbReference type="SUPFAM" id="SSF48264">
    <property type="entry name" value="Cytochrome P450"/>
    <property type="match status" value="1"/>
</dbReference>
<dbReference type="Proteomes" id="UP000092993">
    <property type="component" value="Unassembled WGS sequence"/>
</dbReference>